<evidence type="ECO:0000313" key="3">
    <source>
        <dbReference type="EMBL" id="QIB65287.1"/>
    </source>
</evidence>
<evidence type="ECO:0000256" key="1">
    <source>
        <dbReference type="SAM" id="SignalP"/>
    </source>
</evidence>
<keyword evidence="4" id="KW-1185">Reference proteome</keyword>
<dbReference type="InterPro" id="IPR037401">
    <property type="entry name" value="SnoaL-like"/>
</dbReference>
<dbReference type="Pfam" id="PF13474">
    <property type="entry name" value="SnoaL_3"/>
    <property type="match status" value="1"/>
</dbReference>
<protein>
    <submittedName>
        <fullName evidence="3">SgcJ/EcaC family oxidoreductase</fullName>
    </submittedName>
</protein>
<dbReference type="EMBL" id="CP048711">
    <property type="protein sequence ID" value="QIB65287.1"/>
    <property type="molecule type" value="Genomic_DNA"/>
</dbReference>
<feature type="chain" id="PRO_5025457259" evidence="1">
    <location>
        <begin position="27"/>
        <end position="154"/>
    </location>
</feature>
<reference evidence="3 4" key="1">
    <citation type="submission" date="2020-02" db="EMBL/GenBank/DDBJ databases">
        <title>Genome sequencing for Kineobactrum sp. M2.</title>
        <authorList>
            <person name="Park S.-J."/>
        </authorList>
    </citation>
    <scope>NUCLEOTIDE SEQUENCE [LARGE SCALE GENOMIC DNA]</scope>
    <source>
        <strain evidence="3 4">M2</strain>
    </source>
</reference>
<name>A0A6C0U2U1_9GAMM</name>
<dbReference type="SUPFAM" id="SSF54427">
    <property type="entry name" value="NTF2-like"/>
    <property type="match status" value="1"/>
</dbReference>
<dbReference type="InterPro" id="IPR011944">
    <property type="entry name" value="Steroid_delta5-4_isomerase"/>
</dbReference>
<dbReference type="RefSeq" id="WP_163494527.1">
    <property type="nucleotide sequence ID" value="NZ_CP048711.1"/>
</dbReference>
<organism evidence="3 4">
    <name type="scientific">Kineobactrum salinum</name>
    <dbReference type="NCBI Taxonomy" id="2708301"/>
    <lineage>
        <taxon>Bacteria</taxon>
        <taxon>Pseudomonadati</taxon>
        <taxon>Pseudomonadota</taxon>
        <taxon>Gammaproteobacteria</taxon>
        <taxon>Cellvibrionales</taxon>
        <taxon>Halieaceae</taxon>
        <taxon>Kineobactrum</taxon>
    </lineage>
</organism>
<dbReference type="Gene3D" id="3.10.450.50">
    <property type="match status" value="1"/>
</dbReference>
<keyword evidence="1" id="KW-0732">Signal</keyword>
<feature type="domain" description="SnoaL-like" evidence="2">
    <location>
        <begin position="32"/>
        <end position="147"/>
    </location>
</feature>
<dbReference type="KEGG" id="kim:G3T16_07590"/>
<dbReference type="AlphaFoldDB" id="A0A6C0U2U1"/>
<feature type="signal peptide" evidence="1">
    <location>
        <begin position="1"/>
        <end position="26"/>
    </location>
</feature>
<evidence type="ECO:0000313" key="4">
    <source>
        <dbReference type="Proteomes" id="UP000477680"/>
    </source>
</evidence>
<accession>A0A6C0U2U1</accession>
<gene>
    <name evidence="3" type="ORF">G3T16_07590</name>
</gene>
<sequence length="154" mass="16947">MQKTLAKLWCNCTLALLLAAAPLALADDTEPVAALLEQLQSTWNAGDMDGYLALYRGDEELSLMFGNTVLRGRPAVRALFRKHYPDQEQMGRFAIDTLEVRLLSADVAIALGTFTHVFPRETINGGFSHVLGRAADGSWKIEHEHTSRGSVTPH</sequence>
<dbReference type="InterPro" id="IPR032710">
    <property type="entry name" value="NTF2-like_dom_sf"/>
</dbReference>
<proteinExistence type="predicted"/>
<dbReference type="Proteomes" id="UP000477680">
    <property type="component" value="Chromosome"/>
</dbReference>
<dbReference type="NCBIfam" id="TIGR02246">
    <property type="entry name" value="SgcJ/EcaC family oxidoreductase"/>
    <property type="match status" value="1"/>
</dbReference>
<evidence type="ECO:0000259" key="2">
    <source>
        <dbReference type="Pfam" id="PF13474"/>
    </source>
</evidence>